<dbReference type="Gene3D" id="1.10.357.10">
    <property type="entry name" value="Tetracycline Repressor, domain 2"/>
    <property type="match status" value="1"/>
</dbReference>
<dbReference type="EMBL" id="JAAIUO010000006">
    <property type="protein sequence ID" value="NSK15135.1"/>
    <property type="molecule type" value="Genomic_DNA"/>
</dbReference>
<dbReference type="PROSITE" id="PS50977">
    <property type="entry name" value="HTH_TETR_2"/>
    <property type="match status" value="1"/>
</dbReference>
<dbReference type="Pfam" id="PF00440">
    <property type="entry name" value="TetR_N"/>
    <property type="match status" value="1"/>
</dbReference>
<evidence type="ECO:0000313" key="6">
    <source>
        <dbReference type="Proteomes" id="UP000528555"/>
    </source>
</evidence>
<dbReference type="Proteomes" id="UP000528555">
    <property type="component" value="Unassembled WGS sequence"/>
</dbReference>
<dbReference type="EMBL" id="JAAITX010000006">
    <property type="protein sequence ID" value="NVH58908.1"/>
    <property type="molecule type" value="Genomic_DNA"/>
</dbReference>
<evidence type="ECO:0000256" key="2">
    <source>
        <dbReference type="PROSITE-ProRule" id="PRU00335"/>
    </source>
</evidence>
<dbReference type="InterPro" id="IPR050624">
    <property type="entry name" value="HTH-type_Tx_Regulator"/>
</dbReference>
<dbReference type="Proteomes" id="UP000701680">
    <property type="component" value="Unassembled WGS sequence"/>
</dbReference>
<reference evidence="5" key="2">
    <citation type="submission" date="2020-02" db="EMBL/GenBank/DDBJ databases">
        <authorList>
            <person name="Littmann E."/>
            <person name="Sorbara M."/>
        </authorList>
    </citation>
    <scope>NUCLEOTIDE SEQUENCE</scope>
    <source>
        <strain evidence="5">MSK.17.11</strain>
        <strain evidence="4">MSK.17.38</strain>
    </source>
</reference>
<accession>A0A850HIF0</accession>
<keyword evidence="6" id="KW-1185">Reference proteome</keyword>
<sequence>MNKAVTSKEEILEVSRSIAASKGITAVNMRTVASECGIALGSLYNYFTSKAELLSATVEAVWADIFPIDKISKDCENIIEYLKVLLESAEESKQHYPQFFSMHALSFAAGDKREGRKVMEEYFQKMKHQMLIFLENDKKTRAHIFTEQLSEKVYVDYIFTLFLSILFDERADRGAFLEFVKNYLY</sequence>
<feature type="domain" description="HTH tetR-type" evidence="3">
    <location>
        <begin position="5"/>
        <end position="65"/>
    </location>
</feature>
<dbReference type="InterPro" id="IPR009057">
    <property type="entry name" value="Homeodomain-like_sf"/>
</dbReference>
<protein>
    <submittedName>
        <fullName evidence="5">TetR/AcrR family transcriptional regulator</fullName>
    </submittedName>
</protein>
<dbReference type="InterPro" id="IPR001647">
    <property type="entry name" value="HTH_TetR"/>
</dbReference>
<name>A0A850HIF0_9FIRM</name>
<dbReference type="PANTHER" id="PTHR43479">
    <property type="entry name" value="ACREF/ENVCD OPERON REPRESSOR-RELATED"/>
    <property type="match status" value="1"/>
</dbReference>
<reference evidence="6 7" key="1">
    <citation type="journal article" date="2020" name="Cell Host Microbe">
        <title>Functional and Genomic Variation between Human-Derived Isolates of Lachnospiraceae Reveals Inter- and Intra-Species Diversity.</title>
        <authorList>
            <person name="Sorbara M.T."/>
            <person name="Littmann E.R."/>
            <person name="Fontana E."/>
            <person name="Moody T.U."/>
            <person name="Kohout C.E."/>
            <person name="Gjonbalaj M."/>
            <person name="Eaton V."/>
            <person name="Seok R."/>
            <person name="Leiner I.M."/>
            <person name="Pamer E.G."/>
        </authorList>
    </citation>
    <scope>NUCLEOTIDE SEQUENCE [LARGE SCALE GENOMIC DNA]</scope>
    <source>
        <strain evidence="5 6">MSK.17.11</strain>
        <strain evidence="4 7">MSK.17.38</strain>
    </source>
</reference>
<evidence type="ECO:0000256" key="1">
    <source>
        <dbReference type="ARBA" id="ARBA00023125"/>
    </source>
</evidence>
<dbReference type="GO" id="GO:0003677">
    <property type="term" value="F:DNA binding"/>
    <property type="evidence" value="ECO:0007669"/>
    <property type="project" value="UniProtKB-UniRule"/>
</dbReference>
<evidence type="ECO:0000313" key="7">
    <source>
        <dbReference type="Proteomes" id="UP000701680"/>
    </source>
</evidence>
<gene>
    <name evidence="5" type="ORF">G5A66_09675</name>
    <name evidence="4" type="ORF">G5A75_09700</name>
</gene>
<proteinExistence type="predicted"/>
<comment type="caution">
    <text evidence="5">The sequence shown here is derived from an EMBL/GenBank/DDBJ whole genome shotgun (WGS) entry which is preliminary data.</text>
</comment>
<dbReference type="AlphaFoldDB" id="A0A850HIF0"/>
<dbReference type="PRINTS" id="PR00455">
    <property type="entry name" value="HTHTETR"/>
</dbReference>
<evidence type="ECO:0000313" key="5">
    <source>
        <dbReference type="EMBL" id="NVH58908.1"/>
    </source>
</evidence>
<organism evidence="5 6">
    <name type="scientific">Dorea phocaeensis</name>
    <dbReference type="NCBI Taxonomy" id="2040291"/>
    <lineage>
        <taxon>Bacteria</taxon>
        <taxon>Bacillati</taxon>
        <taxon>Bacillota</taxon>
        <taxon>Clostridia</taxon>
        <taxon>Lachnospirales</taxon>
        <taxon>Lachnospiraceae</taxon>
        <taxon>Dorea</taxon>
    </lineage>
</organism>
<feature type="DNA-binding region" description="H-T-H motif" evidence="2">
    <location>
        <begin position="28"/>
        <end position="47"/>
    </location>
</feature>
<evidence type="ECO:0000313" key="4">
    <source>
        <dbReference type="EMBL" id="NSK15135.1"/>
    </source>
</evidence>
<dbReference type="SUPFAM" id="SSF46689">
    <property type="entry name" value="Homeodomain-like"/>
    <property type="match status" value="1"/>
</dbReference>
<dbReference type="PANTHER" id="PTHR43479:SF11">
    <property type="entry name" value="ACREF_ENVCD OPERON REPRESSOR-RELATED"/>
    <property type="match status" value="1"/>
</dbReference>
<dbReference type="RefSeq" id="WP_173814926.1">
    <property type="nucleotide sequence ID" value="NZ_JAAITX010000006.1"/>
</dbReference>
<evidence type="ECO:0000259" key="3">
    <source>
        <dbReference type="PROSITE" id="PS50977"/>
    </source>
</evidence>
<keyword evidence="1 2" id="KW-0238">DNA-binding</keyword>